<dbReference type="InterPro" id="IPR045865">
    <property type="entry name" value="ACT-like_dom_sf"/>
</dbReference>
<dbReference type="PROSITE" id="PS51671">
    <property type="entry name" value="ACT"/>
    <property type="match status" value="2"/>
</dbReference>
<feature type="domain" description="ACT" evidence="1">
    <location>
        <begin position="6"/>
        <end position="79"/>
    </location>
</feature>
<dbReference type="InterPro" id="IPR016867">
    <property type="entry name" value="GcvR"/>
</dbReference>
<dbReference type="Gene3D" id="3.30.70.260">
    <property type="match status" value="2"/>
</dbReference>
<name>A0ABN6PJE3_9BURK</name>
<dbReference type="PIRSF" id="PIRSF028103">
    <property type="entry name" value="GcvR"/>
    <property type="match status" value="1"/>
</dbReference>
<proteinExistence type="predicted"/>
<dbReference type="InterPro" id="IPR002912">
    <property type="entry name" value="ACT_dom"/>
</dbReference>
<feature type="domain" description="ACT" evidence="1">
    <location>
        <begin position="91"/>
        <end position="174"/>
    </location>
</feature>
<gene>
    <name evidence="2" type="ORF">CATMQ487_07750</name>
</gene>
<dbReference type="Proteomes" id="UP001057498">
    <property type="component" value="Chromosome"/>
</dbReference>
<dbReference type="InterPro" id="IPR050990">
    <property type="entry name" value="UPF0237/GcvR_regulator"/>
</dbReference>
<keyword evidence="3" id="KW-1185">Reference proteome</keyword>
<dbReference type="RefSeq" id="WP_251972057.1">
    <property type="nucleotide sequence ID" value="NZ_AP025730.1"/>
</dbReference>
<dbReference type="Pfam" id="PF13740">
    <property type="entry name" value="ACT_6"/>
    <property type="match status" value="1"/>
</dbReference>
<dbReference type="PANTHER" id="PTHR34875">
    <property type="entry name" value="UPF0237 PROTEIN MJ1558"/>
    <property type="match status" value="1"/>
</dbReference>
<dbReference type="EMBL" id="AP025730">
    <property type="protein sequence ID" value="BDI03805.1"/>
    <property type="molecule type" value="Genomic_DNA"/>
</dbReference>
<dbReference type="SUPFAM" id="SSF55021">
    <property type="entry name" value="ACT-like"/>
    <property type="match status" value="2"/>
</dbReference>
<sequence length="177" mass="18479">MSIHLVLTVIAADRPGLVSLLSDTITAGGGNWLDARMASLAGQFAGILLVSVSEERADALVESLQALQGLRLVVEKSAADAAAATAGTTLRLELLGQDRPGIVRDISRVLAEQQVSITDFETERTSGSFSGEAMFKARALLQLPPGLDDHTLRQALEALANEWMVDLSAAPTGSGAA</sequence>
<organism evidence="2 3">
    <name type="scientific">Sphaerotilus microaerophilus</name>
    <dbReference type="NCBI Taxonomy" id="2914710"/>
    <lineage>
        <taxon>Bacteria</taxon>
        <taxon>Pseudomonadati</taxon>
        <taxon>Pseudomonadota</taxon>
        <taxon>Betaproteobacteria</taxon>
        <taxon>Burkholderiales</taxon>
        <taxon>Sphaerotilaceae</taxon>
        <taxon>Sphaerotilus</taxon>
    </lineage>
</organism>
<protein>
    <recommendedName>
        <fullName evidence="1">ACT domain-containing protein</fullName>
    </recommendedName>
</protein>
<dbReference type="Pfam" id="PF01842">
    <property type="entry name" value="ACT"/>
    <property type="match status" value="1"/>
</dbReference>
<evidence type="ECO:0000313" key="2">
    <source>
        <dbReference type="EMBL" id="BDI03805.1"/>
    </source>
</evidence>
<reference evidence="2" key="1">
    <citation type="submission" date="2022-04" db="EMBL/GenBank/DDBJ databases">
        <title>Whole genome sequence of Sphaerotilus sp. FB-5.</title>
        <authorList>
            <person name="Takeda M."/>
            <person name="Narihara S."/>
            <person name="Akimoto M."/>
            <person name="Akimoto R."/>
            <person name="Nishiyashiki S."/>
            <person name="Murakami T."/>
        </authorList>
    </citation>
    <scope>NUCLEOTIDE SEQUENCE</scope>
    <source>
        <strain evidence="2">FB-5</strain>
    </source>
</reference>
<dbReference type="CDD" id="cd04869">
    <property type="entry name" value="ACT_GcvR_2"/>
    <property type="match status" value="1"/>
</dbReference>
<evidence type="ECO:0000313" key="3">
    <source>
        <dbReference type="Proteomes" id="UP001057498"/>
    </source>
</evidence>
<evidence type="ECO:0000259" key="1">
    <source>
        <dbReference type="PROSITE" id="PS51671"/>
    </source>
</evidence>
<accession>A0ABN6PJE3</accession>
<dbReference type="PANTHER" id="PTHR34875:SF6">
    <property type="entry name" value="UPF0237 PROTEIN MJ1558"/>
    <property type="match status" value="1"/>
</dbReference>